<evidence type="ECO:0000256" key="4">
    <source>
        <dbReference type="ARBA" id="ARBA00022989"/>
    </source>
</evidence>
<dbReference type="PANTHER" id="PTHR31113">
    <property type="entry name" value="UPF0496 PROTEIN 3-RELATED"/>
    <property type="match status" value="1"/>
</dbReference>
<evidence type="ECO:0000256" key="1">
    <source>
        <dbReference type="ARBA" id="ARBA00004370"/>
    </source>
</evidence>
<reference evidence="8 9" key="1">
    <citation type="submission" date="2024-11" db="EMBL/GenBank/DDBJ databases">
        <title>Chromosome-level genome assembly of Eucalyptus globulus Labill. provides insights into its genome evolution.</title>
        <authorList>
            <person name="Li X."/>
        </authorList>
    </citation>
    <scope>NUCLEOTIDE SEQUENCE [LARGE SCALE GENOMIC DNA]</scope>
    <source>
        <strain evidence="8">CL2024</strain>
        <tissue evidence="8">Fresh tender leaves</tissue>
    </source>
</reference>
<name>A0ABD3KR61_EUCGL</name>
<evidence type="ECO:0000256" key="3">
    <source>
        <dbReference type="ARBA" id="ARBA00022692"/>
    </source>
</evidence>
<dbReference type="Pfam" id="PF05055">
    <property type="entry name" value="DUF677"/>
    <property type="match status" value="1"/>
</dbReference>
<evidence type="ECO:0000313" key="8">
    <source>
        <dbReference type="EMBL" id="KAL3740211.1"/>
    </source>
</evidence>
<gene>
    <name evidence="8" type="ORF">ACJRO7_021482</name>
</gene>
<protein>
    <submittedName>
        <fullName evidence="8">Uncharacterized protein</fullName>
    </submittedName>
</protein>
<keyword evidence="4 7" id="KW-1133">Transmembrane helix</keyword>
<accession>A0ABD3KR61</accession>
<sequence length="379" mass="42748">MGGKFSKNKQAYPSSMEDSYPRYQSDLTSYEAAYGVNRSLRDFEKTLHDQADRVIGTLAASAKAQSLTIDDLGELISNLDDVHKTSVRIIIESQEDIRNDKELSDLVNCYFGCVQDILEFYSSLDDCLSQAYRKQWKMHDALTDFEEERGENVGGKKYVEIRRELKKCKEATNPFTDKFFTLFHSVNKQQVEMLQKLQSCKMKLDNKIKSARACRRVTNAIFVAAFVATVVFSVVAVAIGAPPVAIAVATALPAPIATVGEWCHSRLENYQRELKKKRELINLMTVGSGTNISIDVLETIQSLVSKLETEIGLIMPNADFALGEEQEEAVKRGVSEIKKRVEDVMAAIDDLCEQAEKSRRHIEWARQVIKLKLITYSSH</sequence>
<evidence type="ECO:0000313" key="9">
    <source>
        <dbReference type="Proteomes" id="UP001634007"/>
    </source>
</evidence>
<keyword evidence="5 7" id="KW-0472">Membrane</keyword>
<comment type="similarity">
    <text evidence="2">Belongs to the UPF0496 family.</text>
</comment>
<evidence type="ECO:0000256" key="7">
    <source>
        <dbReference type="SAM" id="Phobius"/>
    </source>
</evidence>
<keyword evidence="3 7" id="KW-0812">Transmembrane</keyword>
<dbReference type="GO" id="GO:0016020">
    <property type="term" value="C:membrane"/>
    <property type="evidence" value="ECO:0007669"/>
    <property type="project" value="UniProtKB-SubCell"/>
</dbReference>
<feature type="compositionally biased region" description="Polar residues" evidence="6">
    <location>
        <begin position="8"/>
        <end position="17"/>
    </location>
</feature>
<comment type="subcellular location">
    <subcellularLocation>
        <location evidence="1">Membrane</location>
    </subcellularLocation>
</comment>
<dbReference type="AlphaFoldDB" id="A0ABD3KR61"/>
<evidence type="ECO:0000256" key="5">
    <source>
        <dbReference type="ARBA" id="ARBA00023136"/>
    </source>
</evidence>
<dbReference type="PANTHER" id="PTHR31113:SF32">
    <property type="entry name" value="UPF0496 PLANT-LIKE PROTEIN"/>
    <property type="match status" value="1"/>
</dbReference>
<feature type="transmembrane region" description="Helical" evidence="7">
    <location>
        <begin position="217"/>
        <end position="239"/>
    </location>
</feature>
<comment type="caution">
    <text evidence="8">The sequence shown here is derived from an EMBL/GenBank/DDBJ whole genome shotgun (WGS) entry which is preliminary data.</text>
</comment>
<proteinExistence type="inferred from homology"/>
<dbReference type="InterPro" id="IPR007749">
    <property type="entry name" value="DUF677"/>
</dbReference>
<keyword evidence="9" id="KW-1185">Reference proteome</keyword>
<dbReference type="Proteomes" id="UP001634007">
    <property type="component" value="Unassembled WGS sequence"/>
</dbReference>
<feature type="region of interest" description="Disordered" evidence="6">
    <location>
        <begin position="1"/>
        <end position="21"/>
    </location>
</feature>
<organism evidence="8 9">
    <name type="scientific">Eucalyptus globulus</name>
    <name type="common">Tasmanian blue gum</name>
    <dbReference type="NCBI Taxonomy" id="34317"/>
    <lineage>
        <taxon>Eukaryota</taxon>
        <taxon>Viridiplantae</taxon>
        <taxon>Streptophyta</taxon>
        <taxon>Embryophyta</taxon>
        <taxon>Tracheophyta</taxon>
        <taxon>Spermatophyta</taxon>
        <taxon>Magnoliopsida</taxon>
        <taxon>eudicotyledons</taxon>
        <taxon>Gunneridae</taxon>
        <taxon>Pentapetalae</taxon>
        <taxon>rosids</taxon>
        <taxon>malvids</taxon>
        <taxon>Myrtales</taxon>
        <taxon>Myrtaceae</taxon>
        <taxon>Myrtoideae</taxon>
        <taxon>Eucalypteae</taxon>
        <taxon>Eucalyptus</taxon>
    </lineage>
</organism>
<evidence type="ECO:0000256" key="6">
    <source>
        <dbReference type="SAM" id="MobiDB-lite"/>
    </source>
</evidence>
<evidence type="ECO:0000256" key="2">
    <source>
        <dbReference type="ARBA" id="ARBA00009074"/>
    </source>
</evidence>
<dbReference type="EMBL" id="JBJKBG010000005">
    <property type="protein sequence ID" value="KAL3740211.1"/>
    <property type="molecule type" value="Genomic_DNA"/>
</dbReference>